<feature type="transmembrane region" description="Helical" evidence="1">
    <location>
        <begin position="143"/>
        <end position="170"/>
    </location>
</feature>
<comment type="caution">
    <text evidence="2">The sequence shown here is derived from an EMBL/GenBank/DDBJ whole genome shotgun (WGS) entry which is preliminary data.</text>
</comment>
<feature type="transmembrane region" description="Helical" evidence="1">
    <location>
        <begin position="39"/>
        <end position="63"/>
    </location>
</feature>
<dbReference type="GO" id="GO:0016740">
    <property type="term" value="F:transferase activity"/>
    <property type="evidence" value="ECO:0007669"/>
    <property type="project" value="UniProtKB-KW"/>
</dbReference>
<proteinExistence type="predicted"/>
<keyword evidence="1" id="KW-0812">Transmembrane</keyword>
<feature type="transmembrane region" description="Helical" evidence="1">
    <location>
        <begin position="182"/>
        <end position="201"/>
    </location>
</feature>
<keyword evidence="3" id="KW-1185">Reference proteome</keyword>
<feature type="transmembrane region" description="Helical" evidence="1">
    <location>
        <begin position="208"/>
        <end position="224"/>
    </location>
</feature>
<sequence length="225" mass="26851">MFHFYIRSLFILPPTFSFLDFLYLILFHFFLLILHITSFHFFLLTSLLLIGNCFLFISVLYCLNTLRGFPHFFFYLTSFHFFLLNCLASFLYWFVIPFSLDISSSGLSPLDSIPFLSSNLSSILIRRCFILILVFYSLYCLHFFFLPLTALFLCHFFLLTLLFSLLRFYIGFFFTSFYLLDSFPLAFLCCTLFNFIFAACFLSKFRNTFIFVLVVDCFFSIYFIF</sequence>
<dbReference type="EMBL" id="CAHIKZ030000224">
    <property type="protein sequence ID" value="CAE1161585.1"/>
    <property type="molecule type" value="Genomic_DNA"/>
</dbReference>
<feature type="transmembrane region" description="Helical" evidence="1">
    <location>
        <begin position="115"/>
        <end position="136"/>
    </location>
</feature>
<dbReference type="EC" id="2.7.-.-" evidence="2"/>
<keyword evidence="1" id="KW-1133">Transmembrane helix</keyword>
<feature type="transmembrane region" description="Helical" evidence="1">
    <location>
        <begin position="9"/>
        <end position="33"/>
    </location>
</feature>
<reference evidence="2" key="1">
    <citation type="submission" date="2021-01" db="EMBL/GenBank/DDBJ databases">
        <authorList>
            <person name="Li R."/>
            <person name="Bekaert M."/>
        </authorList>
    </citation>
    <scope>NUCLEOTIDE SEQUENCE</scope>
    <source>
        <strain evidence="2">Farmed</strain>
    </source>
</reference>
<gene>
    <name evidence="2" type="ORF">SPHA_6939</name>
</gene>
<dbReference type="AlphaFoldDB" id="A0A812AXJ8"/>
<keyword evidence="1" id="KW-0472">Membrane</keyword>
<feature type="transmembrane region" description="Helical" evidence="1">
    <location>
        <begin position="72"/>
        <end position="95"/>
    </location>
</feature>
<evidence type="ECO:0000313" key="3">
    <source>
        <dbReference type="Proteomes" id="UP000597762"/>
    </source>
</evidence>
<organism evidence="2 3">
    <name type="scientific">Acanthosepion pharaonis</name>
    <name type="common">Pharaoh cuttlefish</name>
    <name type="synonym">Sepia pharaonis</name>
    <dbReference type="NCBI Taxonomy" id="158019"/>
    <lineage>
        <taxon>Eukaryota</taxon>
        <taxon>Metazoa</taxon>
        <taxon>Spiralia</taxon>
        <taxon>Lophotrochozoa</taxon>
        <taxon>Mollusca</taxon>
        <taxon>Cephalopoda</taxon>
        <taxon>Coleoidea</taxon>
        <taxon>Decapodiformes</taxon>
        <taxon>Sepiida</taxon>
        <taxon>Sepiina</taxon>
        <taxon>Sepiidae</taxon>
        <taxon>Acanthosepion</taxon>
    </lineage>
</organism>
<protein>
    <submittedName>
        <fullName evidence="2">PIGN</fullName>
        <ecNumber evidence="2">2.7.-.-</ecNumber>
    </submittedName>
</protein>
<accession>A0A812AXJ8</accession>
<evidence type="ECO:0000256" key="1">
    <source>
        <dbReference type="SAM" id="Phobius"/>
    </source>
</evidence>
<keyword evidence="2" id="KW-0808">Transferase</keyword>
<name>A0A812AXJ8_ACAPH</name>
<dbReference type="Proteomes" id="UP000597762">
    <property type="component" value="Unassembled WGS sequence"/>
</dbReference>
<evidence type="ECO:0000313" key="2">
    <source>
        <dbReference type="EMBL" id="CAE1161585.1"/>
    </source>
</evidence>